<name>A0A1I7IEB3_9FIRM</name>
<feature type="domain" description="Toprim" evidence="1">
    <location>
        <begin position="186"/>
        <end position="272"/>
    </location>
</feature>
<evidence type="ECO:0000259" key="1">
    <source>
        <dbReference type="PROSITE" id="PS50880"/>
    </source>
</evidence>
<dbReference type="InterPro" id="IPR006171">
    <property type="entry name" value="TOPRIM_dom"/>
</dbReference>
<dbReference type="InterPro" id="IPR027417">
    <property type="entry name" value="P-loop_NTPase"/>
</dbReference>
<accession>A0A1I7IEB3</accession>
<proteinExistence type="predicted"/>
<dbReference type="Pfam" id="PF13155">
    <property type="entry name" value="Toprim_2"/>
    <property type="match status" value="1"/>
</dbReference>
<sequence>MHYTQQQIERANAVNLEDFLKAQGEELVQSGREKRWKAHDSLTVRGSKWFRHSAGTGGYPVDFVMEMYGKSFPEAMEMLIGEKGEGQQESVSAPSQEFRLPQRNVTDVNAENYLAEGRGLRRDLIRFFMGTGDVYEESEYHNVVFVGRDRKHVPRWAHRRGITGKFRQDVCGSDKSYGFSYQGSGSRLYVFEAPIDMLSFIDLFRKDWQKYSYLSLGGTACGSLERYLREHEAISEVYLCLDHDDAGEKACRRIAMMLPDGITVTRVRPVRKDWNEVLCGMDEIKDGKLYEIAEMTRGIDTGPIVPMLKMSDIEEIPVEFLWRPYIPFGKLTILQGDPGTGKTYMSMQLCAACTNRIPLPNMDTLEPFNVIYQTAEDGLGDTVKPRLREAGADLDRVLVIDEAVGGQLTLSDDRIERAIIQNNARLFVVDPIQAYIGENIDMNRANEVRPILRSLAEVAQRNCCAILLVGHLNKSEGMQSTYRGLGSIDLTASARSVLCIGNLKEDPNIRVMTHDKSSLAPSGISIAFVLGGEDGFRWIGEYEITTDELLRGTAQKSPTKLSEAKEMICSMLADGREMLNEELTKEINSKGISDRTIRAAKKALGTALKSRTIEEHRKVYWME</sequence>
<dbReference type="CDD" id="cd00188">
    <property type="entry name" value="TOPRIM"/>
    <property type="match status" value="1"/>
</dbReference>
<dbReference type="Gene3D" id="3.40.1360.10">
    <property type="match status" value="1"/>
</dbReference>
<dbReference type="SUPFAM" id="SSF57783">
    <property type="entry name" value="Zinc beta-ribbon"/>
    <property type="match status" value="1"/>
</dbReference>
<dbReference type="OrthoDB" id="9802530at2"/>
<evidence type="ECO:0000313" key="3">
    <source>
        <dbReference type="Proteomes" id="UP000198817"/>
    </source>
</evidence>
<protein>
    <recommendedName>
        <fullName evidence="1">Toprim domain-containing protein</fullName>
    </recommendedName>
</protein>
<gene>
    <name evidence="2" type="ORF">SAMN05216508_1425</name>
</gene>
<dbReference type="PROSITE" id="PS50880">
    <property type="entry name" value="TOPRIM"/>
    <property type="match status" value="1"/>
</dbReference>
<dbReference type="AlphaFoldDB" id="A0A1I7IEB3"/>
<dbReference type="InterPro" id="IPR025054">
    <property type="entry name" value="DUF3991"/>
</dbReference>
<reference evidence="2 3" key="1">
    <citation type="submission" date="2016-10" db="EMBL/GenBank/DDBJ databases">
        <authorList>
            <person name="de Groot N.N."/>
        </authorList>
    </citation>
    <scope>NUCLEOTIDE SEQUENCE [LARGE SCALE GENOMIC DNA]</scope>
    <source>
        <strain evidence="2 3">KHGC13</strain>
    </source>
</reference>
<keyword evidence="3" id="KW-1185">Reference proteome</keyword>
<dbReference type="Pfam" id="PF13154">
    <property type="entry name" value="DUF3991"/>
    <property type="match status" value="1"/>
</dbReference>
<organism evidence="2 3">
    <name type="scientific">Eubacterium pyruvativorans</name>
    <dbReference type="NCBI Taxonomy" id="155865"/>
    <lineage>
        <taxon>Bacteria</taxon>
        <taxon>Bacillati</taxon>
        <taxon>Bacillota</taxon>
        <taxon>Clostridia</taxon>
        <taxon>Eubacteriales</taxon>
        <taxon>Eubacteriaceae</taxon>
        <taxon>Eubacterium</taxon>
    </lineage>
</organism>
<dbReference type="Pfam" id="PF13481">
    <property type="entry name" value="AAA_25"/>
    <property type="match status" value="1"/>
</dbReference>
<dbReference type="STRING" id="155865.SAMN05216515_1435"/>
<dbReference type="Gene3D" id="3.40.50.300">
    <property type="entry name" value="P-loop containing nucleotide triphosphate hydrolases"/>
    <property type="match status" value="1"/>
</dbReference>
<evidence type="ECO:0000313" key="2">
    <source>
        <dbReference type="EMBL" id="SFU71252.1"/>
    </source>
</evidence>
<dbReference type="Proteomes" id="UP000198817">
    <property type="component" value="Unassembled WGS sequence"/>
</dbReference>
<dbReference type="SUPFAM" id="SSF52540">
    <property type="entry name" value="P-loop containing nucleoside triphosphate hydrolases"/>
    <property type="match status" value="1"/>
</dbReference>
<dbReference type="EMBL" id="FPBT01000042">
    <property type="protein sequence ID" value="SFU71252.1"/>
    <property type="molecule type" value="Genomic_DNA"/>
</dbReference>
<dbReference type="SUPFAM" id="SSF56731">
    <property type="entry name" value="DNA primase core"/>
    <property type="match status" value="1"/>
</dbReference>
<dbReference type="RefSeq" id="WP_090472201.1">
    <property type="nucleotide sequence ID" value="NZ_FOWF01000043.1"/>
</dbReference>